<keyword evidence="10" id="KW-0626">Porin</keyword>
<reference evidence="17 18" key="1">
    <citation type="journal article" date="2016" name="Front. Microbiol.">
        <title>Genomic Resource of Rice Seed Associated Bacteria.</title>
        <authorList>
            <person name="Midha S."/>
            <person name="Bansal K."/>
            <person name="Sharma S."/>
            <person name="Kumar N."/>
            <person name="Patil P.P."/>
            <person name="Chaudhry V."/>
            <person name="Patil P.B."/>
        </authorList>
    </citation>
    <scope>NUCLEOTIDE SEQUENCE [LARGE SCALE GENOMIC DNA]</scope>
    <source>
        <strain evidence="17 18">NS355</strain>
    </source>
</reference>
<keyword evidence="6" id="KW-0812">Transmembrane</keyword>
<gene>
    <name evidence="17" type="ORF">NS355_09525</name>
</gene>
<keyword evidence="5" id="KW-0762">Sugar transport</keyword>
<evidence type="ECO:0000313" key="18">
    <source>
        <dbReference type="Proteomes" id="UP000073923"/>
    </source>
</evidence>
<keyword evidence="4" id="KW-1134">Transmembrane beta strand</keyword>
<dbReference type="Pfam" id="PF02563">
    <property type="entry name" value="Poly_export"/>
    <property type="match status" value="1"/>
</dbReference>
<evidence type="ECO:0000256" key="12">
    <source>
        <dbReference type="ARBA" id="ARBA00023139"/>
    </source>
</evidence>
<dbReference type="GO" id="GO:0046930">
    <property type="term" value="C:pore complex"/>
    <property type="evidence" value="ECO:0007669"/>
    <property type="project" value="UniProtKB-KW"/>
</dbReference>
<evidence type="ECO:0000256" key="8">
    <source>
        <dbReference type="ARBA" id="ARBA00023047"/>
    </source>
</evidence>
<evidence type="ECO:0000256" key="7">
    <source>
        <dbReference type="ARBA" id="ARBA00022729"/>
    </source>
</evidence>
<evidence type="ECO:0000256" key="11">
    <source>
        <dbReference type="ARBA" id="ARBA00023136"/>
    </source>
</evidence>
<evidence type="ECO:0000313" key="17">
    <source>
        <dbReference type="EMBL" id="KTT98279.1"/>
    </source>
</evidence>
<evidence type="ECO:0000256" key="4">
    <source>
        <dbReference type="ARBA" id="ARBA00022452"/>
    </source>
</evidence>
<evidence type="ECO:0000256" key="5">
    <source>
        <dbReference type="ARBA" id="ARBA00022597"/>
    </source>
</evidence>
<protein>
    <submittedName>
        <fullName evidence="17">Uncharacterized protein</fullName>
    </submittedName>
</protein>
<evidence type="ECO:0000259" key="16">
    <source>
        <dbReference type="Pfam" id="PF22461"/>
    </source>
</evidence>
<dbReference type="GO" id="GO:0015159">
    <property type="term" value="F:polysaccharide transmembrane transporter activity"/>
    <property type="evidence" value="ECO:0007669"/>
    <property type="project" value="InterPro"/>
</dbReference>
<dbReference type="GO" id="GO:0009279">
    <property type="term" value="C:cell outer membrane"/>
    <property type="evidence" value="ECO:0007669"/>
    <property type="project" value="UniProtKB-SubCell"/>
</dbReference>
<feature type="domain" description="Polysaccharide export protein N-terminal" evidence="15">
    <location>
        <begin position="34"/>
        <end position="109"/>
    </location>
</feature>
<comment type="similarity">
    <text evidence="2">Belongs to the BexD/CtrA/VexA family.</text>
</comment>
<evidence type="ECO:0000256" key="1">
    <source>
        <dbReference type="ARBA" id="ARBA00004571"/>
    </source>
</evidence>
<dbReference type="InterPro" id="IPR049712">
    <property type="entry name" value="Poly_export"/>
</dbReference>
<dbReference type="Pfam" id="PF22461">
    <property type="entry name" value="SLBB_2"/>
    <property type="match status" value="1"/>
</dbReference>
<name>A0A147IS96_9SPHN</name>
<keyword evidence="13" id="KW-0998">Cell outer membrane</keyword>
<evidence type="ECO:0000256" key="3">
    <source>
        <dbReference type="ARBA" id="ARBA00022448"/>
    </source>
</evidence>
<evidence type="ECO:0000256" key="2">
    <source>
        <dbReference type="ARBA" id="ARBA00009450"/>
    </source>
</evidence>
<dbReference type="Proteomes" id="UP000073923">
    <property type="component" value="Unassembled WGS sequence"/>
</dbReference>
<dbReference type="PATRIC" id="fig|172044.3.peg.1842"/>
<dbReference type="PANTHER" id="PTHR33619:SF3">
    <property type="entry name" value="POLYSACCHARIDE EXPORT PROTEIN GFCE-RELATED"/>
    <property type="match status" value="1"/>
</dbReference>
<dbReference type="GO" id="GO:0015288">
    <property type="term" value="F:porin activity"/>
    <property type="evidence" value="ECO:0007669"/>
    <property type="project" value="UniProtKB-KW"/>
</dbReference>
<organism evidence="17 18">
    <name type="scientific">Sphingomonas yabuuchiae</name>
    <dbReference type="NCBI Taxonomy" id="172044"/>
    <lineage>
        <taxon>Bacteria</taxon>
        <taxon>Pseudomonadati</taxon>
        <taxon>Pseudomonadota</taxon>
        <taxon>Alphaproteobacteria</taxon>
        <taxon>Sphingomonadales</taxon>
        <taxon>Sphingomonadaceae</taxon>
        <taxon>Sphingomonas</taxon>
    </lineage>
</organism>
<keyword evidence="8" id="KW-0625">Polysaccharide transport</keyword>
<keyword evidence="12" id="KW-0564">Palmitate</keyword>
<dbReference type="GO" id="GO:0006811">
    <property type="term" value="P:monoatomic ion transport"/>
    <property type="evidence" value="ECO:0007669"/>
    <property type="project" value="UniProtKB-KW"/>
</dbReference>
<comment type="subcellular location">
    <subcellularLocation>
        <location evidence="1">Cell outer membrane</location>
        <topology evidence="1">Multi-pass membrane protein</topology>
    </subcellularLocation>
</comment>
<evidence type="ECO:0000256" key="14">
    <source>
        <dbReference type="ARBA" id="ARBA00023288"/>
    </source>
</evidence>
<dbReference type="AlphaFoldDB" id="A0A147IS96"/>
<feature type="domain" description="SLBB" evidence="16">
    <location>
        <begin position="117"/>
        <end position="195"/>
    </location>
</feature>
<keyword evidence="7" id="KW-0732">Signal</keyword>
<dbReference type="Gene3D" id="3.10.560.10">
    <property type="entry name" value="Outer membrane lipoprotein wza domain like"/>
    <property type="match status" value="1"/>
</dbReference>
<keyword evidence="11" id="KW-0472">Membrane</keyword>
<comment type="caution">
    <text evidence="17">The sequence shown here is derived from an EMBL/GenBank/DDBJ whole genome shotgun (WGS) entry which is preliminary data.</text>
</comment>
<evidence type="ECO:0000256" key="13">
    <source>
        <dbReference type="ARBA" id="ARBA00023237"/>
    </source>
</evidence>
<proteinExistence type="inferred from homology"/>
<keyword evidence="3" id="KW-0813">Transport</keyword>
<dbReference type="InterPro" id="IPR054765">
    <property type="entry name" value="SLBB_dom"/>
</dbReference>
<evidence type="ECO:0000256" key="6">
    <source>
        <dbReference type="ARBA" id="ARBA00022692"/>
    </source>
</evidence>
<keyword evidence="9" id="KW-0406">Ion transport</keyword>
<evidence type="ECO:0000259" key="15">
    <source>
        <dbReference type="Pfam" id="PF02563"/>
    </source>
</evidence>
<dbReference type="PANTHER" id="PTHR33619">
    <property type="entry name" value="POLYSACCHARIDE EXPORT PROTEIN GFCE-RELATED"/>
    <property type="match status" value="1"/>
</dbReference>
<evidence type="ECO:0000256" key="10">
    <source>
        <dbReference type="ARBA" id="ARBA00023114"/>
    </source>
</evidence>
<keyword evidence="14" id="KW-0449">Lipoprotein</keyword>
<accession>A0A147IS96</accession>
<sequence>MIAGLLAGCASGSGVPLGDTLPPAERGGIITPTASQDYRLGPLDTITVRVFREPELSFDSLPVSLSGKISYPLLGELQVSGMSTLEVAQRLSALLNARYLRNASVSVSLERAANFTVTIDGEVKKPGVYQIPGAQLSLSQAVALGEGVTELAKLNEVIVIRQQGEKRYVARFDLRDIRAGRSPDPQIQQSDTIVVGFSEASSLLRTAVAALPGLGAVFVALNR</sequence>
<evidence type="ECO:0000256" key="9">
    <source>
        <dbReference type="ARBA" id="ARBA00023065"/>
    </source>
</evidence>
<dbReference type="EMBL" id="LDTF01000047">
    <property type="protein sequence ID" value="KTT98279.1"/>
    <property type="molecule type" value="Genomic_DNA"/>
</dbReference>
<dbReference type="InterPro" id="IPR003715">
    <property type="entry name" value="Poly_export_N"/>
</dbReference>